<keyword evidence="2" id="KW-0472">Membrane</keyword>
<evidence type="ECO:0000313" key="3">
    <source>
        <dbReference type="EMBL" id="CAD2195224.1"/>
    </source>
</evidence>
<name>A0A6V7X7F2_MELEN</name>
<evidence type="ECO:0000313" key="4">
    <source>
        <dbReference type="Proteomes" id="UP000580250"/>
    </source>
</evidence>
<comment type="caution">
    <text evidence="3">The sequence shown here is derived from an EMBL/GenBank/DDBJ whole genome shotgun (WGS) entry which is preliminary data.</text>
</comment>
<dbReference type="Proteomes" id="UP000580250">
    <property type="component" value="Unassembled WGS sequence"/>
</dbReference>
<keyword evidence="2" id="KW-1133">Transmembrane helix</keyword>
<accession>A0A6V7X7F2</accession>
<evidence type="ECO:0000256" key="1">
    <source>
        <dbReference type="SAM" id="Coils"/>
    </source>
</evidence>
<dbReference type="AlphaFoldDB" id="A0A6V7X7F2"/>
<sequence length="140" mass="16867">MENLLSNLYKISSMSKQKEFEKVWSNQVINLLTSSFIVYIFLGKYFQKRWTEIPQLGKEIKEFKDFLADEKEIMKEKKKLVEEWEAKILKIYEQMVKLGARRRLLKEYERLAGKRKRWNSCQIVVSENGGTILRRYSFTL</sequence>
<proteinExistence type="predicted"/>
<gene>
    <name evidence="3" type="ORF">MENT_LOCUS48294</name>
</gene>
<evidence type="ECO:0000256" key="2">
    <source>
        <dbReference type="SAM" id="Phobius"/>
    </source>
</evidence>
<protein>
    <submittedName>
        <fullName evidence="3">Uncharacterized protein</fullName>
    </submittedName>
</protein>
<feature type="transmembrane region" description="Helical" evidence="2">
    <location>
        <begin position="23"/>
        <end position="42"/>
    </location>
</feature>
<keyword evidence="1" id="KW-0175">Coiled coil</keyword>
<feature type="coiled-coil region" evidence="1">
    <location>
        <begin position="67"/>
        <end position="94"/>
    </location>
</feature>
<dbReference type="EMBL" id="CAJEWN010001189">
    <property type="protein sequence ID" value="CAD2195224.1"/>
    <property type="molecule type" value="Genomic_DNA"/>
</dbReference>
<reference evidence="3 4" key="1">
    <citation type="submission" date="2020-08" db="EMBL/GenBank/DDBJ databases">
        <authorList>
            <person name="Koutsovoulos G."/>
            <person name="Danchin GJ E."/>
        </authorList>
    </citation>
    <scope>NUCLEOTIDE SEQUENCE [LARGE SCALE GENOMIC DNA]</scope>
</reference>
<organism evidence="3 4">
    <name type="scientific">Meloidogyne enterolobii</name>
    <name type="common">Root-knot nematode worm</name>
    <name type="synonym">Meloidogyne mayaguensis</name>
    <dbReference type="NCBI Taxonomy" id="390850"/>
    <lineage>
        <taxon>Eukaryota</taxon>
        <taxon>Metazoa</taxon>
        <taxon>Ecdysozoa</taxon>
        <taxon>Nematoda</taxon>
        <taxon>Chromadorea</taxon>
        <taxon>Rhabditida</taxon>
        <taxon>Tylenchina</taxon>
        <taxon>Tylenchomorpha</taxon>
        <taxon>Tylenchoidea</taxon>
        <taxon>Meloidogynidae</taxon>
        <taxon>Meloidogyninae</taxon>
        <taxon>Meloidogyne</taxon>
    </lineage>
</organism>
<keyword evidence="2" id="KW-0812">Transmembrane</keyword>